<dbReference type="SUPFAM" id="SSF52540">
    <property type="entry name" value="P-loop containing nucleoside triphosphate hydrolases"/>
    <property type="match status" value="1"/>
</dbReference>
<keyword evidence="3" id="KW-1185">Reference proteome</keyword>
<evidence type="ECO:0000313" key="2">
    <source>
        <dbReference type="EMBL" id="KAA0920970.1"/>
    </source>
</evidence>
<dbReference type="GO" id="GO:0016740">
    <property type="term" value="F:transferase activity"/>
    <property type="evidence" value="ECO:0007669"/>
    <property type="project" value="UniProtKB-KW"/>
</dbReference>
<dbReference type="Proteomes" id="UP000325291">
    <property type="component" value="Unassembled WGS sequence"/>
</dbReference>
<evidence type="ECO:0000259" key="1">
    <source>
        <dbReference type="Pfam" id="PF09037"/>
    </source>
</evidence>
<protein>
    <submittedName>
        <fullName evidence="2">Stf0 sulfotransferase</fullName>
    </submittedName>
</protein>
<name>A0A5A9ZUT9_9RHOB</name>
<dbReference type="AlphaFoldDB" id="A0A5A9ZUT9"/>
<dbReference type="InterPro" id="IPR024628">
    <property type="entry name" value="Sulfotransferase_Stf0_dom"/>
</dbReference>
<gene>
    <name evidence="2" type="ORF">FLO80_02005</name>
</gene>
<sequence length="251" mass="27743">MDSYIICSTSRTGSTLLCDLLASSGVAGDPDSFFMHDVDPVWARRWRLPARDGLSEAEYCAAYLRAAIAAGRGATPIMGLRLMRENLDDLSATIDTVYPGLPSDRDRLQAAFGEILYIHLTREDKLAQAVSLVRAEQSGLWHMAPDGTELERIAPPREPEYDFHRIGAKLAELERFDAGWRSWFEDQGIIPLKVGYEGLSETPAEAVGRICRSLGVPEPEAGSLKANVAKLSDATNAEWMRRYRAEADLVT</sequence>
<evidence type="ECO:0000313" key="3">
    <source>
        <dbReference type="Proteomes" id="UP000325291"/>
    </source>
</evidence>
<reference evidence="2 3" key="1">
    <citation type="submission" date="2019-07" db="EMBL/GenBank/DDBJ databases">
        <title>Aquicoccus porphyridii gen. nov., sp. nov., isolated from a small marine red alga, Porphyridium marinum.</title>
        <authorList>
            <person name="Liu L."/>
        </authorList>
    </citation>
    <scope>NUCLEOTIDE SEQUENCE [LARGE SCALE GENOMIC DNA]</scope>
    <source>
        <strain evidence="2 3">L1 8-17</strain>
    </source>
</reference>
<dbReference type="InterPro" id="IPR015124">
    <property type="entry name" value="Stf0"/>
</dbReference>
<dbReference type="Gene3D" id="3.40.50.300">
    <property type="entry name" value="P-loop containing nucleotide triphosphate hydrolases"/>
    <property type="match status" value="1"/>
</dbReference>
<dbReference type="RefSeq" id="WP_111362008.1">
    <property type="nucleotide sequence ID" value="NZ_VINQ01000001.1"/>
</dbReference>
<dbReference type="InterPro" id="IPR027417">
    <property type="entry name" value="P-loop_NTPase"/>
</dbReference>
<dbReference type="Pfam" id="PF09037">
    <property type="entry name" value="Sulphotransf"/>
    <property type="match status" value="1"/>
</dbReference>
<organism evidence="2 3">
    <name type="scientific">Aquicoccus porphyridii</name>
    <dbReference type="NCBI Taxonomy" id="1852029"/>
    <lineage>
        <taxon>Bacteria</taxon>
        <taxon>Pseudomonadati</taxon>
        <taxon>Pseudomonadota</taxon>
        <taxon>Alphaproteobacteria</taxon>
        <taxon>Rhodobacterales</taxon>
        <taxon>Paracoccaceae</taxon>
        <taxon>Aquicoccus</taxon>
    </lineage>
</organism>
<keyword evidence="2" id="KW-0808">Transferase</keyword>
<accession>A0A5A9ZUT9</accession>
<feature type="domain" description="Sulphotransferase Stf0" evidence="1">
    <location>
        <begin position="3"/>
        <end position="246"/>
    </location>
</feature>
<proteinExistence type="predicted"/>
<dbReference type="PIRSF" id="PIRSF021497">
    <property type="entry name" value="Sulphotransferase_Stf0"/>
    <property type="match status" value="1"/>
</dbReference>
<dbReference type="EMBL" id="VINQ01000001">
    <property type="protein sequence ID" value="KAA0920970.1"/>
    <property type="molecule type" value="Genomic_DNA"/>
</dbReference>
<comment type="caution">
    <text evidence="2">The sequence shown here is derived from an EMBL/GenBank/DDBJ whole genome shotgun (WGS) entry which is preliminary data.</text>
</comment>